<proteinExistence type="predicted"/>
<protein>
    <submittedName>
        <fullName evidence="2">Transcriptional regulator with XRE-family HTH domain</fullName>
    </submittedName>
</protein>
<dbReference type="SMART" id="SM00530">
    <property type="entry name" value="HTH_XRE"/>
    <property type="match status" value="1"/>
</dbReference>
<dbReference type="InterPro" id="IPR010982">
    <property type="entry name" value="Lambda_DNA-bd_dom_sf"/>
</dbReference>
<dbReference type="EMBL" id="JAVDWO010000007">
    <property type="protein sequence ID" value="MDR7193369.1"/>
    <property type="molecule type" value="Genomic_DNA"/>
</dbReference>
<evidence type="ECO:0000259" key="1">
    <source>
        <dbReference type="PROSITE" id="PS50943"/>
    </source>
</evidence>
<dbReference type="Gene3D" id="1.10.260.40">
    <property type="entry name" value="lambda repressor-like DNA-binding domains"/>
    <property type="match status" value="1"/>
</dbReference>
<accession>A0ABU1XX74</accession>
<dbReference type="CDD" id="cd00093">
    <property type="entry name" value="HTH_XRE"/>
    <property type="match status" value="1"/>
</dbReference>
<dbReference type="Proteomes" id="UP001256588">
    <property type="component" value="Unassembled WGS sequence"/>
</dbReference>
<evidence type="ECO:0000313" key="2">
    <source>
        <dbReference type="EMBL" id="MDR7193369.1"/>
    </source>
</evidence>
<dbReference type="SUPFAM" id="SSF47413">
    <property type="entry name" value="lambda repressor-like DNA-binding domains"/>
    <property type="match status" value="1"/>
</dbReference>
<dbReference type="RefSeq" id="WP_310235498.1">
    <property type="nucleotide sequence ID" value="NZ_JAVDWO010000007.1"/>
</dbReference>
<dbReference type="Pfam" id="PF01381">
    <property type="entry name" value="HTH_3"/>
    <property type="match status" value="1"/>
</dbReference>
<sequence length="77" mass="8304">MDTVQPSLICVARLKKGLTQRQLGERLGVTVASVSGWERGESLPDSRKLAGLNAALRPHFKLNAYLQQIATESGQAA</sequence>
<dbReference type="PROSITE" id="PS50943">
    <property type="entry name" value="HTH_CROC1"/>
    <property type="match status" value="1"/>
</dbReference>
<keyword evidence="3" id="KW-1185">Reference proteome</keyword>
<feature type="domain" description="HTH cro/C1-type" evidence="1">
    <location>
        <begin position="12"/>
        <end position="49"/>
    </location>
</feature>
<reference evidence="2 3" key="1">
    <citation type="submission" date="2023-07" db="EMBL/GenBank/DDBJ databases">
        <title>Sorghum-associated microbial communities from plants grown in Nebraska, USA.</title>
        <authorList>
            <person name="Schachtman D."/>
        </authorList>
    </citation>
    <scope>NUCLEOTIDE SEQUENCE [LARGE SCALE GENOMIC DNA]</scope>
    <source>
        <strain evidence="2 3">4099</strain>
    </source>
</reference>
<comment type="caution">
    <text evidence="2">The sequence shown here is derived from an EMBL/GenBank/DDBJ whole genome shotgun (WGS) entry which is preliminary data.</text>
</comment>
<name>A0ABU1XX74_9GAMM</name>
<organism evidence="2 3">
    <name type="scientific">Luteimonas terrae</name>
    <dbReference type="NCBI Taxonomy" id="1530191"/>
    <lineage>
        <taxon>Bacteria</taxon>
        <taxon>Pseudomonadati</taxon>
        <taxon>Pseudomonadota</taxon>
        <taxon>Gammaproteobacteria</taxon>
        <taxon>Lysobacterales</taxon>
        <taxon>Lysobacteraceae</taxon>
        <taxon>Luteimonas</taxon>
    </lineage>
</organism>
<gene>
    <name evidence="2" type="ORF">J2W68_002103</name>
</gene>
<evidence type="ECO:0000313" key="3">
    <source>
        <dbReference type="Proteomes" id="UP001256588"/>
    </source>
</evidence>
<dbReference type="InterPro" id="IPR001387">
    <property type="entry name" value="Cro/C1-type_HTH"/>
</dbReference>